<reference evidence="2 3" key="1">
    <citation type="submission" date="2024-09" db="EMBL/GenBank/DDBJ databases">
        <authorList>
            <person name="Sun Q."/>
            <person name="Mori K."/>
        </authorList>
    </citation>
    <scope>NUCLEOTIDE SEQUENCE [LARGE SCALE GENOMIC DNA]</scope>
    <source>
        <strain evidence="2 3">TBRC 0563</strain>
    </source>
</reference>
<accession>A0ABV5YEK2</accession>
<gene>
    <name evidence="2" type="ORF">ACFFNX_14845</name>
</gene>
<evidence type="ECO:0000313" key="2">
    <source>
        <dbReference type="EMBL" id="MFB9833471.1"/>
    </source>
</evidence>
<organism evidence="2 3">
    <name type="scientific">Actinoallomurus acaciae</name>
    <dbReference type="NCBI Taxonomy" id="502577"/>
    <lineage>
        <taxon>Bacteria</taxon>
        <taxon>Bacillati</taxon>
        <taxon>Actinomycetota</taxon>
        <taxon>Actinomycetes</taxon>
        <taxon>Streptosporangiales</taxon>
        <taxon>Thermomonosporaceae</taxon>
        <taxon>Actinoallomurus</taxon>
    </lineage>
</organism>
<evidence type="ECO:0000256" key="1">
    <source>
        <dbReference type="SAM" id="MobiDB-lite"/>
    </source>
</evidence>
<evidence type="ECO:0000313" key="3">
    <source>
        <dbReference type="Proteomes" id="UP001589627"/>
    </source>
</evidence>
<feature type="region of interest" description="Disordered" evidence="1">
    <location>
        <begin position="27"/>
        <end position="47"/>
    </location>
</feature>
<feature type="compositionally biased region" description="Basic and acidic residues" evidence="1">
    <location>
        <begin position="27"/>
        <end position="41"/>
    </location>
</feature>
<dbReference type="Proteomes" id="UP001589627">
    <property type="component" value="Unassembled WGS sequence"/>
</dbReference>
<dbReference type="EMBL" id="JBHLZP010000090">
    <property type="protein sequence ID" value="MFB9833471.1"/>
    <property type="molecule type" value="Genomic_DNA"/>
</dbReference>
<dbReference type="RefSeq" id="WP_378201168.1">
    <property type="nucleotide sequence ID" value="NZ_JBHLZP010000090.1"/>
</dbReference>
<proteinExistence type="predicted"/>
<evidence type="ECO:0008006" key="4">
    <source>
        <dbReference type="Google" id="ProtNLM"/>
    </source>
</evidence>
<keyword evidence="3" id="KW-1185">Reference proteome</keyword>
<protein>
    <recommendedName>
        <fullName evidence="4">RanBP2-type domain-containing protein</fullName>
    </recommendedName>
</protein>
<comment type="caution">
    <text evidence="2">The sequence shown here is derived from an EMBL/GenBank/DDBJ whole genome shotgun (WGS) entry which is preliminary data.</text>
</comment>
<sequence>MQCPWCSNTNFLPRSLCAHCNEELFPKPATDEQTGRHQKPADDDERAGVAAAQWKSFAVSLCTAAVAAFGGVTSYVHWPVKPAPPPAVQDTAPPADPAGQLAAMNALLETVESTRSELPPFLGSCAYAASDADTLDQIVQERYQAVNQATALPTDDILNGDQLRQALVTMTRTMLTADKKYLTWAQRATSGGSCDDAGGSSFDKANQAAADAKRAFVKLWNGDADKYGQPAYDWNDF</sequence>
<name>A0ABV5YEK2_9ACTN</name>